<dbReference type="CDD" id="cd18549">
    <property type="entry name" value="ABC_6TM_YwjA_like"/>
    <property type="match status" value="1"/>
</dbReference>
<dbReference type="PROSITE" id="PS00211">
    <property type="entry name" value="ABC_TRANSPORTER_1"/>
    <property type="match status" value="1"/>
</dbReference>
<comment type="caution">
    <text evidence="11">The sequence shown here is derived from an EMBL/GenBank/DDBJ whole genome shotgun (WGS) entry which is preliminary data.</text>
</comment>
<keyword evidence="4" id="KW-0547">Nucleotide-binding</keyword>
<evidence type="ECO:0000256" key="6">
    <source>
        <dbReference type="ARBA" id="ARBA00022989"/>
    </source>
</evidence>
<dbReference type="PANTHER" id="PTHR43394:SF1">
    <property type="entry name" value="ATP-BINDING CASSETTE SUB-FAMILY B MEMBER 10, MITOCHONDRIAL"/>
    <property type="match status" value="1"/>
</dbReference>
<accession>A0A930FNY7</accession>
<evidence type="ECO:0000256" key="2">
    <source>
        <dbReference type="ARBA" id="ARBA00022448"/>
    </source>
</evidence>
<dbReference type="Pfam" id="PF00664">
    <property type="entry name" value="ABC_membrane"/>
    <property type="match status" value="1"/>
</dbReference>
<dbReference type="EMBL" id="JABZMK010000012">
    <property type="protein sequence ID" value="MBF1129164.1"/>
    <property type="molecule type" value="Genomic_DNA"/>
</dbReference>
<reference evidence="11" key="1">
    <citation type="submission" date="2020-04" db="EMBL/GenBank/DDBJ databases">
        <title>Deep metagenomics examines the oral microbiome during advanced dental caries in children, revealing novel taxa and co-occurrences with host molecules.</title>
        <authorList>
            <person name="Baker J.L."/>
            <person name="Morton J.T."/>
            <person name="Dinis M."/>
            <person name="Alvarez R."/>
            <person name="Tran N.C."/>
            <person name="Knight R."/>
            <person name="Edlund A."/>
        </authorList>
    </citation>
    <scope>NUCLEOTIDE SEQUENCE</scope>
    <source>
        <strain evidence="11">JCVI_32_bin.14</strain>
    </source>
</reference>
<feature type="transmembrane region" description="Helical" evidence="8">
    <location>
        <begin position="141"/>
        <end position="171"/>
    </location>
</feature>
<dbReference type="SMART" id="SM00382">
    <property type="entry name" value="AAA"/>
    <property type="match status" value="1"/>
</dbReference>
<protein>
    <submittedName>
        <fullName evidence="11">ABC transporter ATP-binding protein</fullName>
    </submittedName>
</protein>
<dbReference type="InterPro" id="IPR036640">
    <property type="entry name" value="ABC1_TM_sf"/>
</dbReference>
<feature type="transmembrane region" description="Helical" evidence="8">
    <location>
        <begin position="275"/>
        <end position="299"/>
    </location>
</feature>
<dbReference type="Gene3D" id="1.20.1560.10">
    <property type="entry name" value="ABC transporter type 1, transmembrane domain"/>
    <property type="match status" value="1"/>
</dbReference>
<evidence type="ECO:0000256" key="5">
    <source>
        <dbReference type="ARBA" id="ARBA00022840"/>
    </source>
</evidence>
<keyword evidence="6 8" id="KW-1133">Transmembrane helix</keyword>
<gene>
    <name evidence="11" type="ORF">HXL70_03850</name>
</gene>
<evidence type="ECO:0000256" key="7">
    <source>
        <dbReference type="ARBA" id="ARBA00023136"/>
    </source>
</evidence>
<dbReference type="Gene3D" id="3.40.50.300">
    <property type="entry name" value="P-loop containing nucleotide triphosphate hydrolases"/>
    <property type="match status" value="1"/>
</dbReference>
<dbReference type="PANTHER" id="PTHR43394">
    <property type="entry name" value="ATP-DEPENDENT PERMEASE MDL1, MITOCHONDRIAL"/>
    <property type="match status" value="1"/>
</dbReference>
<evidence type="ECO:0000259" key="10">
    <source>
        <dbReference type="PROSITE" id="PS50929"/>
    </source>
</evidence>
<dbReference type="Proteomes" id="UP000757890">
    <property type="component" value="Unassembled WGS sequence"/>
</dbReference>
<dbReference type="InterPro" id="IPR003593">
    <property type="entry name" value="AAA+_ATPase"/>
</dbReference>
<dbReference type="Pfam" id="PF00005">
    <property type="entry name" value="ABC_tran"/>
    <property type="match status" value="1"/>
</dbReference>
<dbReference type="AlphaFoldDB" id="A0A930FNY7"/>
<dbReference type="InterPro" id="IPR003439">
    <property type="entry name" value="ABC_transporter-like_ATP-bd"/>
</dbReference>
<keyword evidence="5 11" id="KW-0067">ATP-binding</keyword>
<dbReference type="SUPFAM" id="SSF90123">
    <property type="entry name" value="ABC transporter transmembrane region"/>
    <property type="match status" value="1"/>
</dbReference>
<dbReference type="GO" id="GO:0016887">
    <property type="term" value="F:ATP hydrolysis activity"/>
    <property type="evidence" value="ECO:0007669"/>
    <property type="project" value="InterPro"/>
</dbReference>
<evidence type="ECO:0000313" key="11">
    <source>
        <dbReference type="EMBL" id="MBF1129164.1"/>
    </source>
</evidence>
<comment type="subcellular location">
    <subcellularLocation>
        <location evidence="1">Cell membrane</location>
        <topology evidence="1">Multi-pass membrane protein</topology>
    </subcellularLocation>
</comment>
<dbReference type="FunFam" id="3.40.50.300:FF:000287">
    <property type="entry name" value="Multidrug ABC transporter ATP-binding protein"/>
    <property type="match status" value="1"/>
</dbReference>
<organism evidence="11 12">
    <name type="scientific">Dialister invisus</name>
    <dbReference type="NCBI Taxonomy" id="218538"/>
    <lineage>
        <taxon>Bacteria</taxon>
        <taxon>Bacillati</taxon>
        <taxon>Bacillota</taxon>
        <taxon>Negativicutes</taxon>
        <taxon>Veillonellales</taxon>
        <taxon>Veillonellaceae</taxon>
        <taxon>Dialister</taxon>
    </lineage>
</organism>
<dbReference type="PROSITE" id="PS50929">
    <property type="entry name" value="ABC_TM1F"/>
    <property type="match status" value="1"/>
</dbReference>
<dbReference type="InterPro" id="IPR027417">
    <property type="entry name" value="P-loop_NTPase"/>
</dbReference>
<dbReference type="InterPro" id="IPR011527">
    <property type="entry name" value="ABC1_TM_dom"/>
</dbReference>
<feature type="domain" description="ABC transmembrane type-1" evidence="10">
    <location>
        <begin position="19"/>
        <end position="301"/>
    </location>
</feature>
<evidence type="ECO:0000256" key="4">
    <source>
        <dbReference type="ARBA" id="ARBA00022741"/>
    </source>
</evidence>
<dbReference type="GO" id="GO:0005886">
    <property type="term" value="C:plasma membrane"/>
    <property type="evidence" value="ECO:0007669"/>
    <property type="project" value="UniProtKB-SubCell"/>
</dbReference>
<feature type="transmembrane region" description="Helical" evidence="8">
    <location>
        <begin position="14"/>
        <end position="35"/>
    </location>
</feature>
<dbReference type="PROSITE" id="PS50893">
    <property type="entry name" value="ABC_TRANSPORTER_2"/>
    <property type="match status" value="1"/>
</dbReference>
<dbReference type="GO" id="GO:0015421">
    <property type="term" value="F:ABC-type oligopeptide transporter activity"/>
    <property type="evidence" value="ECO:0007669"/>
    <property type="project" value="TreeGrafter"/>
</dbReference>
<keyword evidence="3 8" id="KW-0812">Transmembrane</keyword>
<feature type="domain" description="ABC transporter" evidence="9">
    <location>
        <begin position="335"/>
        <end position="569"/>
    </location>
</feature>
<name>A0A930FNY7_9FIRM</name>
<evidence type="ECO:0000259" key="9">
    <source>
        <dbReference type="PROSITE" id="PS50893"/>
    </source>
</evidence>
<keyword evidence="2" id="KW-0813">Transport</keyword>
<proteinExistence type="predicted"/>
<evidence type="ECO:0000256" key="3">
    <source>
        <dbReference type="ARBA" id="ARBA00022692"/>
    </source>
</evidence>
<sequence length="583" mass="65739">MIMIRNLMHYYKPYMKLLIGVIIGTFAMAGLDLIFPVMVRELINQVLPSKNMTALFWGSAILLLLYIFEFIISYSVQYYGHIMSASIEHDMRNDLFSHIETLSFRYFDNEKTGQLLSRITSDVTEVSELAFRGPNDVLLCAVIMTGTIVAMLIMNWTLAILIGGLLIGKAFHTVKINRKMKDAFRKNRVKAGEVSARAEESLSGIRLIKAFAMEDFERKRFCSKSRELRNTRFNSYKLVAYFSGSINFFTNFINVVVLLAGGYMISVDILTLPDFVAFLLYVNIFMRPVFRLTILAEVYQRGMAGFSRFEEIMHTKPSIEDPEMPLVFNKVRGDICFKDMSFGYDDNRLVLHHISLAIPAGKTIAFVGETGTGKSTLANVLLRFYDPSSGEILIDGKDIKEYCQQDLRKQIGIVQQDVFLFGDSIGENIGYGKEGASAEEIKAAAKLAAADEFISQLPHGYETKVGERGVKLSGGQKQRISIARVFLKNPPIVIFDEATSSLDSQTEKKIQETLNDLAMDRTTIIIAHRLSTVRDADQIIVLDHGEIIEKGTHGELLEKKGKYFELYEAQKKSGKYTTGNEKV</sequence>
<dbReference type="SUPFAM" id="SSF52540">
    <property type="entry name" value="P-loop containing nucleoside triphosphate hydrolases"/>
    <property type="match status" value="1"/>
</dbReference>
<evidence type="ECO:0000313" key="12">
    <source>
        <dbReference type="Proteomes" id="UP000757890"/>
    </source>
</evidence>
<dbReference type="InterPro" id="IPR039421">
    <property type="entry name" value="Type_1_exporter"/>
</dbReference>
<dbReference type="InterPro" id="IPR017871">
    <property type="entry name" value="ABC_transporter-like_CS"/>
</dbReference>
<feature type="transmembrane region" description="Helical" evidence="8">
    <location>
        <begin position="238"/>
        <end position="263"/>
    </location>
</feature>
<evidence type="ECO:0000256" key="1">
    <source>
        <dbReference type="ARBA" id="ARBA00004651"/>
    </source>
</evidence>
<evidence type="ECO:0000256" key="8">
    <source>
        <dbReference type="SAM" id="Phobius"/>
    </source>
</evidence>
<feature type="transmembrane region" description="Helical" evidence="8">
    <location>
        <begin position="55"/>
        <end position="76"/>
    </location>
</feature>
<keyword evidence="7 8" id="KW-0472">Membrane</keyword>
<dbReference type="GO" id="GO:0005524">
    <property type="term" value="F:ATP binding"/>
    <property type="evidence" value="ECO:0007669"/>
    <property type="project" value="UniProtKB-KW"/>
</dbReference>